<dbReference type="InterPro" id="IPR036388">
    <property type="entry name" value="WH-like_DNA-bd_sf"/>
</dbReference>
<protein>
    <submittedName>
        <fullName evidence="5">GntR family transcriptional regulator</fullName>
    </submittedName>
</protein>
<keyword evidence="3" id="KW-0804">Transcription</keyword>
<dbReference type="RefSeq" id="WP_054754569.1">
    <property type="nucleotide sequence ID" value="NZ_JBHUMZ010000004.1"/>
</dbReference>
<dbReference type="PANTHER" id="PTHR38445">
    <property type="entry name" value="HTH-TYPE TRANSCRIPTIONAL REPRESSOR YTRA"/>
    <property type="match status" value="1"/>
</dbReference>
<organism evidence="5 6">
    <name type="scientific">Piscibacillus salipiscarius</name>
    <dbReference type="NCBI Taxonomy" id="299480"/>
    <lineage>
        <taxon>Bacteria</taxon>
        <taxon>Bacillati</taxon>
        <taxon>Bacillota</taxon>
        <taxon>Bacilli</taxon>
        <taxon>Bacillales</taxon>
        <taxon>Bacillaceae</taxon>
        <taxon>Piscibacillus</taxon>
    </lineage>
</organism>
<dbReference type="PROSITE" id="PS50949">
    <property type="entry name" value="HTH_GNTR"/>
    <property type="match status" value="1"/>
</dbReference>
<accession>A0ABW5Q6Z4</accession>
<dbReference type="EMBL" id="JBHUMZ010000004">
    <property type="protein sequence ID" value="MFD2637347.1"/>
    <property type="molecule type" value="Genomic_DNA"/>
</dbReference>
<dbReference type="Gene3D" id="1.10.10.10">
    <property type="entry name" value="Winged helix-like DNA-binding domain superfamily/Winged helix DNA-binding domain"/>
    <property type="match status" value="1"/>
</dbReference>
<dbReference type="SUPFAM" id="SSF46785">
    <property type="entry name" value="Winged helix' DNA-binding domain"/>
    <property type="match status" value="1"/>
</dbReference>
<dbReference type="PANTHER" id="PTHR38445:SF10">
    <property type="entry name" value="GNTR-FAMILY TRANSCRIPTIONAL REGULATOR"/>
    <property type="match status" value="1"/>
</dbReference>
<evidence type="ECO:0000313" key="5">
    <source>
        <dbReference type="EMBL" id="MFD2637347.1"/>
    </source>
</evidence>
<keyword evidence="1" id="KW-0805">Transcription regulation</keyword>
<evidence type="ECO:0000256" key="3">
    <source>
        <dbReference type="ARBA" id="ARBA00023163"/>
    </source>
</evidence>
<dbReference type="InterPro" id="IPR036390">
    <property type="entry name" value="WH_DNA-bd_sf"/>
</dbReference>
<keyword evidence="2" id="KW-0238">DNA-binding</keyword>
<dbReference type="Pfam" id="PF00392">
    <property type="entry name" value="GntR"/>
    <property type="match status" value="1"/>
</dbReference>
<evidence type="ECO:0000256" key="2">
    <source>
        <dbReference type="ARBA" id="ARBA00023125"/>
    </source>
</evidence>
<proteinExistence type="predicted"/>
<dbReference type="Proteomes" id="UP001597452">
    <property type="component" value="Unassembled WGS sequence"/>
</dbReference>
<name>A0ABW5Q6Z4_9BACI</name>
<reference evidence="6" key="1">
    <citation type="journal article" date="2019" name="Int. J. Syst. Evol. Microbiol.">
        <title>The Global Catalogue of Microorganisms (GCM) 10K type strain sequencing project: providing services to taxonomists for standard genome sequencing and annotation.</title>
        <authorList>
            <consortium name="The Broad Institute Genomics Platform"/>
            <consortium name="The Broad Institute Genome Sequencing Center for Infectious Disease"/>
            <person name="Wu L."/>
            <person name="Ma J."/>
        </authorList>
    </citation>
    <scope>NUCLEOTIDE SEQUENCE [LARGE SCALE GENOMIC DNA]</scope>
    <source>
        <strain evidence="6">TISTR 1571</strain>
    </source>
</reference>
<evidence type="ECO:0000259" key="4">
    <source>
        <dbReference type="PROSITE" id="PS50949"/>
    </source>
</evidence>
<dbReference type="InterPro" id="IPR000524">
    <property type="entry name" value="Tscrpt_reg_HTH_GntR"/>
</dbReference>
<sequence length="125" mass="14526">MNREFDEGKPIFQQVRERIEDQILNDQLKEGDQIPSTNQLVNFYKINHLTVSKGINQLTDEGVIFKKRGVGMFVSEGAKEKLIEKRKHAFLDTYIVQLVREANKLKISDDEMISMIREVKKGSEE</sequence>
<evidence type="ECO:0000256" key="1">
    <source>
        <dbReference type="ARBA" id="ARBA00023015"/>
    </source>
</evidence>
<evidence type="ECO:0000313" key="6">
    <source>
        <dbReference type="Proteomes" id="UP001597452"/>
    </source>
</evidence>
<comment type="caution">
    <text evidence="5">The sequence shown here is derived from an EMBL/GenBank/DDBJ whole genome shotgun (WGS) entry which is preliminary data.</text>
</comment>
<gene>
    <name evidence="5" type="ORF">ACFSW4_00415</name>
</gene>
<keyword evidence="6" id="KW-1185">Reference proteome</keyword>
<feature type="domain" description="HTH gntR-type" evidence="4">
    <location>
        <begin position="9"/>
        <end position="77"/>
    </location>
</feature>
<dbReference type="SMART" id="SM00345">
    <property type="entry name" value="HTH_GNTR"/>
    <property type="match status" value="1"/>
</dbReference>
<dbReference type="CDD" id="cd07377">
    <property type="entry name" value="WHTH_GntR"/>
    <property type="match status" value="1"/>
</dbReference>